<dbReference type="PANTHER" id="PTHR17985:SF8">
    <property type="entry name" value="TRANSPORT AND GOLGI ORGANIZATION PROTEIN 2 HOMOLOG"/>
    <property type="match status" value="1"/>
</dbReference>
<dbReference type="Proteomes" id="UP001054837">
    <property type="component" value="Unassembled WGS sequence"/>
</dbReference>
<dbReference type="Pfam" id="PF05742">
    <property type="entry name" value="TANGO2"/>
    <property type="match status" value="1"/>
</dbReference>
<dbReference type="AlphaFoldDB" id="A0AAV4PKP4"/>
<gene>
    <name evidence="1" type="primary">TANGO2</name>
    <name evidence="1" type="ORF">CDAR_279961</name>
</gene>
<reference evidence="1 2" key="1">
    <citation type="submission" date="2021-06" db="EMBL/GenBank/DDBJ databases">
        <title>Caerostris darwini draft genome.</title>
        <authorList>
            <person name="Kono N."/>
            <person name="Arakawa K."/>
        </authorList>
    </citation>
    <scope>NUCLEOTIDE SEQUENCE [LARGE SCALE GENOMIC DNA]</scope>
</reference>
<evidence type="ECO:0000313" key="1">
    <source>
        <dbReference type="EMBL" id="GIX96449.1"/>
    </source>
</evidence>
<dbReference type="GO" id="GO:0009306">
    <property type="term" value="P:protein secretion"/>
    <property type="evidence" value="ECO:0007669"/>
    <property type="project" value="TreeGrafter"/>
</dbReference>
<evidence type="ECO:0000313" key="2">
    <source>
        <dbReference type="Proteomes" id="UP001054837"/>
    </source>
</evidence>
<dbReference type="EMBL" id="BPLQ01002920">
    <property type="protein sequence ID" value="GIX96449.1"/>
    <property type="molecule type" value="Genomic_DNA"/>
</dbReference>
<organism evidence="1 2">
    <name type="scientific">Caerostris darwini</name>
    <dbReference type="NCBI Taxonomy" id="1538125"/>
    <lineage>
        <taxon>Eukaryota</taxon>
        <taxon>Metazoa</taxon>
        <taxon>Ecdysozoa</taxon>
        <taxon>Arthropoda</taxon>
        <taxon>Chelicerata</taxon>
        <taxon>Arachnida</taxon>
        <taxon>Araneae</taxon>
        <taxon>Araneomorphae</taxon>
        <taxon>Entelegynae</taxon>
        <taxon>Araneoidea</taxon>
        <taxon>Araneidae</taxon>
        <taxon>Caerostris</taxon>
    </lineage>
</organism>
<dbReference type="GO" id="GO:0005794">
    <property type="term" value="C:Golgi apparatus"/>
    <property type="evidence" value="ECO:0007669"/>
    <property type="project" value="TreeGrafter"/>
</dbReference>
<comment type="caution">
    <text evidence="1">The sequence shown here is derived from an EMBL/GenBank/DDBJ whole genome shotgun (WGS) entry which is preliminary data.</text>
</comment>
<dbReference type="GO" id="GO:0007030">
    <property type="term" value="P:Golgi organization"/>
    <property type="evidence" value="ECO:0007669"/>
    <property type="project" value="TreeGrafter"/>
</dbReference>
<protein>
    <submittedName>
        <fullName evidence="1">Transport and Golgi organization protein 2 homolog</fullName>
    </submittedName>
</protein>
<dbReference type="PANTHER" id="PTHR17985">
    <property type="entry name" value="SER/THR-RICH PROTEIN T10 IN DGCR REGION"/>
    <property type="match status" value="1"/>
</dbReference>
<sequence>MPMYYEVNGVRPRYMACLSNSFHIINFDLVMEKSGGWECISSVLLQKQIIKMCLLTFYLNPDAGKHELYLVLVNVRDEIYTRPTQLASFWEKHPHVIGGMDLEPGKEGGTWLAMSKKGKIGALLNILQPDEEILPGKKGRGFLAVDYVVDEKNCTTYLEEINSQGVNYNEFLLVTIEFTSLNVPKIACYTNSSSLPPVSLQPGIHAFGNSIEREKPWPKVSKMKEMFTEVVKKYPSVSTKQTLVDELFSLLQDSTRYTVDDNMKRQGKNKSSAFLEKLGAIFVNIPESNYGSRCHTIILIDGSGNVDYMERSRSENLQSEGCDEWHTNHHIFKLGD</sequence>
<dbReference type="InterPro" id="IPR008551">
    <property type="entry name" value="TANGO2"/>
</dbReference>
<keyword evidence="2" id="KW-1185">Reference proteome</keyword>
<proteinExistence type="predicted"/>
<accession>A0AAV4PKP4</accession>
<name>A0AAV4PKP4_9ARAC</name>